<dbReference type="AlphaFoldDB" id="A0A8J8TQI4"/>
<evidence type="ECO:0000313" key="2">
    <source>
        <dbReference type="Proteomes" id="UP000766904"/>
    </source>
</evidence>
<gene>
    <name evidence="1" type="ORF">CV102_22275</name>
</gene>
<name>A0A8J8TQI4_9EURY</name>
<sequence>MRRRTLLRSSGIIVGAALTGGSIGATAAESDEREEPEPLEFDGEGVSVTDEFSIDGGPTVIEATHDGNSTFVIQFVPLEDGVDYRLLEHTGEFDGSAGAFVEEGSYVIYVDADGAWDVVVRQPRVSDDDAERPPLTIEGTGSNWSGPILFEETTRIAAFYEDNSNIRVEVVPQGIDDTEFVWNGSELVFDAIGPFAGVTSINTEDVGYIDITAVGDWTIELT</sequence>
<dbReference type="OrthoDB" id="248140at2157"/>
<evidence type="ECO:0000313" key="1">
    <source>
        <dbReference type="EMBL" id="TYL36562.1"/>
    </source>
</evidence>
<accession>A0A8J8TQI4</accession>
<proteinExistence type="predicted"/>
<dbReference type="Proteomes" id="UP000766904">
    <property type="component" value="Unassembled WGS sequence"/>
</dbReference>
<dbReference type="EMBL" id="PHNJ01000017">
    <property type="protein sequence ID" value="TYL36562.1"/>
    <property type="molecule type" value="Genomic_DNA"/>
</dbReference>
<comment type="caution">
    <text evidence="1">The sequence shown here is derived from an EMBL/GenBank/DDBJ whole genome shotgun (WGS) entry which is preliminary data.</text>
</comment>
<keyword evidence="2" id="KW-1185">Reference proteome</keyword>
<organism evidence="1 2">
    <name type="scientific">Natronococcus pandeyae</name>
    <dbReference type="NCBI Taxonomy" id="2055836"/>
    <lineage>
        <taxon>Archaea</taxon>
        <taxon>Methanobacteriati</taxon>
        <taxon>Methanobacteriota</taxon>
        <taxon>Stenosarchaea group</taxon>
        <taxon>Halobacteria</taxon>
        <taxon>Halobacteriales</taxon>
        <taxon>Natrialbaceae</taxon>
        <taxon>Natronococcus</taxon>
    </lineage>
</organism>
<protein>
    <recommendedName>
        <fullName evidence="3">Cell surface glycoprotein</fullName>
    </recommendedName>
</protein>
<evidence type="ECO:0008006" key="3">
    <source>
        <dbReference type="Google" id="ProtNLM"/>
    </source>
</evidence>
<reference evidence="1" key="1">
    <citation type="submission" date="2017-11" db="EMBL/GenBank/DDBJ databases">
        <authorList>
            <person name="Kajale S.C."/>
            <person name="Sharma A."/>
        </authorList>
    </citation>
    <scope>NUCLEOTIDE SEQUENCE</scope>
    <source>
        <strain evidence="1">LS1_42</strain>
    </source>
</reference>